<protein>
    <submittedName>
        <fullName evidence="1">Uncharacterized protein</fullName>
    </submittedName>
</protein>
<keyword evidence="1" id="KW-0614">Plasmid</keyword>
<dbReference type="RefSeq" id="WP_255328053.1">
    <property type="nucleotide sequence ID" value="NZ_JAKZEU010000001.1"/>
</dbReference>
<geneLocation type="plasmid" evidence="1">
    <name>unnamed1</name>
</geneLocation>
<accession>A0ABT1MLD5</accession>
<keyword evidence="2" id="KW-1185">Reference proteome</keyword>
<sequence length="146" mass="15816">MIQTVQINGNFDRQDGTSAVSGELFFTLSKRDFDGATIVEPITQAVTLDADGAFAGVTMWPNDRGRSNSRYIVEYLPEGAARRELITKTMFVPEAGGPHELSDLLLAANLATSLNLDRVVRISSSDYDQRLSAGTLTDGLYLVEGA</sequence>
<name>A0ABT1MLD5_9RHOB</name>
<evidence type="ECO:0000313" key="1">
    <source>
        <dbReference type="EMBL" id="MCQ0969092.1"/>
    </source>
</evidence>
<dbReference type="EMBL" id="JAKZEU010000001">
    <property type="protein sequence ID" value="MCQ0969092.1"/>
    <property type="molecule type" value="Genomic_DNA"/>
</dbReference>
<organism evidence="1 2">
    <name type="scientific">Paracoccus albicereus</name>
    <dbReference type="NCBI Taxonomy" id="2922394"/>
    <lineage>
        <taxon>Bacteria</taxon>
        <taxon>Pseudomonadati</taxon>
        <taxon>Pseudomonadota</taxon>
        <taxon>Alphaproteobacteria</taxon>
        <taxon>Rhodobacterales</taxon>
        <taxon>Paracoccaceae</taxon>
        <taxon>Paracoccus</taxon>
    </lineage>
</organism>
<comment type="caution">
    <text evidence="1">The sequence shown here is derived from an EMBL/GenBank/DDBJ whole genome shotgun (WGS) entry which is preliminary data.</text>
</comment>
<reference evidence="1 2" key="1">
    <citation type="submission" date="2022-03" db="EMBL/GenBank/DDBJ databases">
        <authorList>
            <person name="He Y."/>
        </authorList>
    </citation>
    <scope>NUCLEOTIDE SEQUENCE [LARGE SCALE GENOMIC DNA]</scope>
    <source>
        <strain evidence="1 2">TK19116</strain>
        <plasmid evidence="1">unnamed1</plasmid>
    </source>
</reference>
<proteinExistence type="predicted"/>
<dbReference type="Proteomes" id="UP001203945">
    <property type="component" value="Unassembled WGS sequence"/>
</dbReference>
<evidence type="ECO:0000313" key="2">
    <source>
        <dbReference type="Proteomes" id="UP001203945"/>
    </source>
</evidence>
<gene>
    <name evidence="1" type="ORF">MLD63_01410</name>
</gene>